<keyword evidence="9 10" id="KW-0961">Cell wall biogenesis/degradation</keyword>
<dbReference type="GO" id="GO:0005524">
    <property type="term" value="F:ATP binding"/>
    <property type="evidence" value="ECO:0007669"/>
    <property type="project" value="UniProtKB-UniRule"/>
</dbReference>
<keyword evidence="8 10" id="KW-0131">Cell cycle</keyword>
<evidence type="ECO:0000313" key="16">
    <source>
        <dbReference type="Proteomes" id="UP001158066"/>
    </source>
</evidence>
<reference evidence="15" key="1">
    <citation type="submission" date="2017-05" db="EMBL/GenBank/DDBJ databases">
        <authorList>
            <person name="Varghese N."/>
            <person name="Submissions S."/>
        </authorList>
    </citation>
    <scope>NUCLEOTIDE SEQUENCE</scope>
    <source>
        <strain evidence="15">Su22</strain>
    </source>
</reference>
<evidence type="ECO:0000256" key="5">
    <source>
        <dbReference type="ARBA" id="ARBA00022840"/>
    </source>
</evidence>
<dbReference type="InterPro" id="IPR035911">
    <property type="entry name" value="MurE/MurF_N"/>
</dbReference>
<dbReference type="AlphaFoldDB" id="A0AA45WU60"/>
<comment type="similarity">
    <text evidence="10">Belongs to the MurCDEF family. MurF subfamily.</text>
</comment>
<sequence>MKAVSLLQISQWTSGVIKKSGQQKEISHVTIDSRQVKKGSLFVPLKGERVDGHAFLTQAAENGAAVAFVETGYTCPASTGLSMAVIEVDNTLLALQQLAAAYRDQFQLPVIGITGSNGKTTTKDLIASVLSVKYCVHKNKGNYNNHIGLPLTLLELEPAHQCAVLEMGMSGMGEISVLSRLAKPSHALVTNVGWAHVQNLGNRENIAEAKMEILEGLQSDGVLIINGDDEYLLQQIERKVLNNSVIRVGFSPGLEMQVLGVEDLAGEGFAFRTNRTGGNIFRVMHPGMHHVIGGLFAVLIGQLFHMTPEEIQEGLNSFEPSGMRMEIIRTNQCELINDAYNANPDSVKAALKVLKSRTGNRRVAVLGNMFELGEETERLHRELAHELMDAAVDVLITVGEMARWIALEAATLEMNSKELIIFETATPEEAALILSRETREKDVILVKGSRAMAMEKIVVQLMEGDM</sequence>
<evidence type="ECO:0000259" key="12">
    <source>
        <dbReference type="Pfam" id="PF01225"/>
    </source>
</evidence>
<evidence type="ECO:0000256" key="6">
    <source>
        <dbReference type="ARBA" id="ARBA00022960"/>
    </source>
</evidence>
<dbReference type="InterPro" id="IPR013221">
    <property type="entry name" value="Mur_ligase_cen"/>
</dbReference>
<keyword evidence="4 10" id="KW-0547">Nucleotide-binding</keyword>
<feature type="domain" description="Mur ligase N-terminal catalytic" evidence="12">
    <location>
        <begin position="25"/>
        <end position="103"/>
    </location>
</feature>
<dbReference type="Gene3D" id="3.40.1390.10">
    <property type="entry name" value="MurE/MurF, N-terminal domain"/>
    <property type="match status" value="1"/>
</dbReference>
<comment type="function">
    <text evidence="10 11">Involved in cell wall formation. Catalyzes the final step in the synthesis of UDP-N-acetylmuramoyl-pentapeptide, the precursor of murein.</text>
</comment>
<accession>A0AA45WU60</accession>
<dbReference type="InterPro" id="IPR036565">
    <property type="entry name" value="Mur-like_cat_sf"/>
</dbReference>
<dbReference type="HAMAP" id="MF_02019">
    <property type="entry name" value="MurF"/>
    <property type="match status" value="1"/>
</dbReference>
<feature type="domain" description="Mur ligase C-terminal" evidence="13">
    <location>
        <begin position="323"/>
        <end position="450"/>
    </location>
</feature>
<dbReference type="EMBL" id="FXUF01000003">
    <property type="protein sequence ID" value="SMP46626.1"/>
    <property type="molecule type" value="Genomic_DNA"/>
</dbReference>
<keyword evidence="16" id="KW-1185">Reference proteome</keyword>
<feature type="binding site" evidence="10">
    <location>
        <begin position="115"/>
        <end position="121"/>
    </location>
    <ligand>
        <name>ATP</name>
        <dbReference type="ChEBI" id="CHEBI:30616"/>
    </ligand>
</feature>
<name>A0AA45WU60_9CLOT</name>
<dbReference type="SUPFAM" id="SSF53244">
    <property type="entry name" value="MurD-like peptide ligases, peptide-binding domain"/>
    <property type="match status" value="1"/>
</dbReference>
<dbReference type="Pfam" id="PF01225">
    <property type="entry name" value="Mur_ligase"/>
    <property type="match status" value="1"/>
</dbReference>
<dbReference type="SUPFAM" id="SSF63418">
    <property type="entry name" value="MurE/MurF N-terminal domain"/>
    <property type="match status" value="1"/>
</dbReference>
<dbReference type="GO" id="GO:0071555">
    <property type="term" value="P:cell wall organization"/>
    <property type="evidence" value="ECO:0007669"/>
    <property type="project" value="UniProtKB-KW"/>
</dbReference>
<dbReference type="InterPro" id="IPR004101">
    <property type="entry name" value="Mur_ligase_C"/>
</dbReference>
<keyword evidence="2 10" id="KW-0436">Ligase</keyword>
<dbReference type="InterPro" id="IPR000713">
    <property type="entry name" value="Mur_ligase_N"/>
</dbReference>
<comment type="subcellular location">
    <subcellularLocation>
        <location evidence="10 11">Cytoplasm</location>
    </subcellularLocation>
</comment>
<dbReference type="Gene3D" id="3.40.1190.10">
    <property type="entry name" value="Mur-like, catalytic domain"/>
    <property type="match status" value="1"/>
</dbReference>
<dbReference type="GO" id="GO:0051301">
    <property type="term" value="P:cell division"/>
    <property type="evidence" value="ECO:0007669"/>
    <property type="project" value="UniProtKB-KW"/>
</dbReference>
<evidence type="ECO:0000256" key="10">
    <source>
        <dbReference type="HAMAP-Rule" id="MF_02019"/>
    </source>
</evidence>
<keyword evidence="5 10" id="KW-0067">ATP-binding</keyword>
<dbReference type="InterPro" id="IPR051046">
    <property type="entry name" value="MurCDEF_CellWall_CoF430Synth"/>
</dbReference>
<dbReference type="InterPro" id="IPR005863">
    <property type="entry name" value="UDP-N-AcMur_synth"/>
</dbReference>
<evidence type="ECO:0000256" key="3">
    <source>
        <dbReference type="ARBA" id="ARBA00022618"/>
    </source>
</evidence>
<protein>
    <recommendedName>
        <fullName evidence="10 11">UDP-N-acetylmuramoyl-tripeptide--D-alanyl-D-alanine ligase</fullName>
        <ecNumber evidence="10 11">6.3.2.10</ecNumber>
    </recommendedName>
    <alternativeName>
        <fullName evidence="10">D-alanyl-D-alanine-adding enzyme</fullName>
    </alternativeName>
</protein>
<dbReference type="EC" id="6.3.2.10" evidence="10 11"/>
<keyword evidence="7 10" id="KW-0573">Peptidoglycan synthesis</keyword>
<feature type="domain" description="Mur ligase central" evidence="14">
    <location>
        <begin position="113"/>
        <end position="292"/>
    </location>
</feature>
<dbReference type="GO" id="GO:0047480">
    <property type="term" value="F:UDP-N-acetylmuramoyl-tripeptide-D-alanyl-D-alanine ligase activity"/>
    <property type="evidence" value="ECO:0007669"/>
    <property type="project" value="UniProtKB-UniRule"/>
</dbReference>
<evidence type="ECO:0000256" key="9">
    <source>
        <dbReference type="ARBA" id="ARBA00023316"/>
    </source>
</evidence>
<evidence type="ECO:0000259" key="14">
    <source>
        <dbReference type="Pfam" id="PF08245"/>
    </source>
</evidence>
<dbReference type="SUPFAM" id="SSF53623">
    <property type="entry name" value="MurD-like peptide ligases, catalytic domain"/>
    <property type="match status" value="1"/>
</dbReference>
<dbReference type="GO" id="GO:0009252">
    <property type="term" value="P:peptidoglycan biosynthetic process"/>
    <property type="evidence" value="ECO:0007669"/>
    <property type="project" value="UniProtKB-UniRule"/>
</dbReference>
<gene>
    <name evidence="10" type="primary">murF</name>
    <name evidence="15" type="ORF">SAMN06296020_10335</name>
</gene>
<dbReference type="GO" id="GO:0008360">
    <property type="term" value="P:regulation of cell shape"/>
    <property type="evidence" value="ECO:0007669"/>
    <property type="project" value="UniProtKB-KW"/>
</dbReference>
<dbReference type="RefSeq" id="WP_283408320.1">
    <property type="nucleotide sequence ID" value="NZ_FXUF01000003.1"/>
</dbReference>
<proteinExistence type="inferred from homology"/>
<dbReference type="PANTHER" id="PTHR43024:SF1">
    <property type="entry name" value="UDP-N-ACETYLMURAMOYL-TRIPEPTIDE--D-ALANYL-D-ALANINE LIGASE"/>
    <property type="match status" value="1"/>
</dbReference>
<keyword evidence="3 10" id="KW-0132">Cell division</keyword>
<organism evidence="15 16">
    <name type="scientific">Anoxynatronum buryatiense</name>
    <dbReference type="NCBI Taxonomy" id="489973"/>
    <lineage>
        <taxon>Bacteria</taxon>
        <taxon>Bacillati</taxon>
        <taxon>Bacillota</taxon>
        <taxon>Clostridia</taxon>
        <taxon>Eubacteriales</taxon>
        <taxon>Clostridiaceae</taxon>
        <taxon>Anoxynatronum</taxon>
    </lineage>
</organism>
<evidence type="ECO:0000256" key="2">
    <source>
        <dbReference type="ARBA" id="ARBA00022598"/>
    </source>
</evidence>
<keyword evidence="6 10" id="KW-0133">Cell shape</keyword>
<comment type="pathway">
    <text evidence="10 11">Cell wall biogenesis; peptidoglycan biosynthesis.</text>
</comment>
<dbReference type="InterPro" id="IPR036615">
    <property type="entry name" value="Mur_ligase_C_dom_sf"/>
</dbReference>
<evidence type="ECO:0000259" key="13">
    <source>
        <dbReference type="Pfam" id="PF02875"/>
    </source>
</evidence>
<dbReference type="GO" id="GO:0005737">
    <property type="term" value="C:cytoplasm"/>
    <property type="evidence" value="ECO:0007669"/>
    <property type="project" value="UniProtKB-SubCell"/>
</dbReference>
<evidence type="ECO:0000256" key="1">
    <source>
        <dbReference type="ARBA" id="ARBA00022490"/>
    </source>
</evidence>
<evidence type="ECO:0000256" key="4">
    <source>
        <dbReference type="ARBA" id="ARBA00022741"/>
    </source>
</evidence>
<keyword evidence="1 10" id="KW-0963">Cytoplasm</keyword>
<comment type="catalytic activity">
    <reaction evidence="10 11">
        <text>D-alanyl-D-alanine + UDP-N-acetyl-alpha-D-muramoyl-L-alanyl-gamma-D-glutamyl-meso-2,6-diaminopimelate + ATP = UDP-N-acetyl-alpha-D-muramoyl-L-alanyl-gamma-D-glutamyl-meso-2,6-diaminopimeloyl-D-alanyl-D-alanine + ADP + phosphate + H(+)</text>
        <dbReference type="Rhea" id="RHEA:28374"/>
        <dbReference type="ChEBI" id="CHEBI:15378"/>
        <dbReference type="ChEBI" id="CHEBI:30616"/>
        <dbReference type="ChEBI" id="CHEBI:43474"/>
        <dbReference type="ChEBI" id="CHEBI:57822"/>
        <dbReference type="ChEBI" id="CHEBI:61386"/>
        <dbReference type="ChEBI" id="CHEBI:83905"/>
        <dbReference type="ChEBI" id="CHEBI:456216"/>
        <dbReference type="EC" id="6.3.2.10"/>
    </reaction>
</comment>
<dbReference type="Pfam" id="PF02875">
    <property type="entry name" value="Mur_ligase_C"/>
    <property type="match status" value="1"/>
</dbReference>
<dbReference type="NCBIfam" id="TIGR01143">
    <property type="entry name" value="murF"/>
    <property type="match status" value="1"/>
</dbReference>
<evidence type="ECO:0000313" key="15">
    <source>
        <dbReference type="EMBL" id="SMP46626.1"/>
    </source>
</evidence>
<evidence type="ECO:0000256" key="8">
    <source>
        <dbReference type="ARBA" id="ARBA00023306"/>
    </source>
</evidence>
<dbReference type="PANTHER" id="PTHR43024">
    <property type="entry name" value="UDP-N-ACETYLMURAMOYL-TRIPEPTIDE--D-ALANYL-D-ALANINE LIGASE"/>
    <property type="match status" value="1"/>
</dbReference>
<comment type="caution">
    <text evidence="15">The sequence shown here is derived from an EMBL/GenBank/DDBJ whole genome shotgun (WGS) entry which is preliminary data.</text>
</comment>
<evidence type="ECO:0000256" key="7">
    <source>
        <dbReference type="ARBA" id="ARBA00022984"/>
    </source>
</evidence>
<dbReference type="Pfam" id="PF08245">
    <property type="entry name" value="Mur_ligase_M"/>
    <property type="match status" value="1"/>
</dbReference>
<dbReference type="Proteomes" id="UP001158066">
    <property type="component" value="Unassembled WGS sequence"/>
</dbReference>
<dbReference type="Gene3D" id="3.90.190.20">
    <property type="entry name" value="Mur ligase, C-terminal domain"/>
    <property type="match status" value="1"/>
</dbReference>
<evidence type="ECO:0000256" key="11">
    <source>
        <dbReference type="RuleBase" id="RU004136"/>
    </source>
</evidence>